<reference evidence="3 4" key="1">
    <citation type="journal article" date="2011" name="PLoS Genet.">
        <title>Azospirillum genomes reveal transition of bacteria from aquatic to terrestrial environments.</title>
        <authorList>
            <person name="Wisniewski-Dye F."/>
            <person name="Borziak K."/>
            <person name="Khalsa-Moyers G."/>
            <person name="Alexandre G."/>
            <person name="Sukharnikov L.O."/>
            <person name="Wuichet K."/>
            <person name="Hurst G.B."/>
            <person name="McDonald W.H."/>
            <person name="Robertson J.S."/>
            <person name="Barbe V."/>
            <person name="Calteau A."/>
            <person name="Rouy Z."/>
            <person name="Mangenot S."/>
            <person name="Prigent-Combaret C."/>
            <person name="Normand P."/>
            <person name="Boyer M."/>
            <person name="Siguier P."/>
            <person name="Dessaux Y."/>
            <person name="Elmerich C."/>
            <person name="Condemine G."/>
            <person name="Krishnen G."/>
            <person name="Kennedy I."/>
            <person name="Paterson A.H."/>
            <person name="Gonzalez V."/>
            <person name="Mavingui P."/>
            <person name="Zhulin I.B."/>
        </authorList>
    </citation>
    <scope>NUCLEOTIDE SEQUENCE [LARGE SCALE GENOMIC DNA]</scope>
    <source>
        <strain evidence="3 4">Sp245</strain>
    </source>
</reference>
<dbReference type="EMBL" id="HE577328">
    <property type="protein sequence ID" value="CCD00817.1"/>
    <property type="molecule type" value="Genomic_DNA"/>
</dbReference>
<dbReference type="InterPro" id="IPR029058">
    <property type="entry name" value="AB_hydrolase_fold"/>
</dbReference>
<dbReference type="SUPFAM" id="SSF53474">
    <property type="entry name" value="alpha/beta-Hydrolases"/>
    <property type="match status" value="1"/>
</dbReference>
<dbReference type="Gene3D" id="3.40.50.1820">
    <property type="entry name" value="alpha/beta hydrolase"/>
    <property type="match status" value="1"/>
</dbReference>
<evidence type="ECO:0000313" key="3">
    <source>
        <dbReference type="EMBL" id="CCD00817.1"/>
    </source>
</evidence>
<keyword evidence="4" id="KW-1185">Reference proteome</keyword>
<sequence>MRRGAAFAFLAGLVLAMSTVVATVVATDAHAQSQPSGERFSNAAVTGGVTITRKACAALEAQDTAAWVEVDGRGECLRYYAAGLRPAPGPNPIAAAWMHGDIMGTKPTSVGHQEGLGVAAMIDQERALAERFGIPFLFLARPGAYGSSGRFWTTRHTPREAALMNALLDVLKARYGVTEWALGGHSAGGTLTAEFLARRHDLRCAVISSGAPAYRAYLEARGLRTLLARPQGWFDPAASLDRIPPDPGRRVFVIGDPRETNIPFDTQRGYFDALTARGHAGVAGAAGAGAGPAPPQPRGLRRDRSRPVRVRRRQRPYPGDAQGHAGSTGPHQQLTAGTQEERLG</sequence>
<dbReference type="RefSeq" id="WP_014198279.1">
    <property type="nucleotide sequence ID" value="NC_016594.1"/>
</dbReference>
<feature type="chain" id="PRO_5040141355" description="Alpha/beta hydrolase" evidence="2">
    <location>
        <begin position="23"/>
        <end position="344"/>
    </location>
</feature>
<proteinExistence type="predicted"/>
<evidence type="ECO:0000256" key="2">
    <source>
        <dbReference type="SAM" id="SignalP"/>
    </source>
</evidence>
<protein>
    <recommendedName>
        <fullName evidence="5">Alpha/beta hydrolase</fullName>
    </recommendedName>
</protein>
<organism evidence="3 4">
    <name type="scientific">Azospirillum baldaniorum</name>
    <dbReference type="NCBI Taxonomy" id="1064539"/>
    <lineage>
        <taxon>Bacteria</taxon>
        <taxon>Pseudomonadati</taxon>
        <taxon>Pseudomonadota</taxon>
        <taxon>Alphaproteobacteria</taxon>
        <taxon>Rhodospirillales</taxon>
        <taxon>Azospirillaceae</taxon>
        <taxon>Azospirillum</taxon>
    </lineage>
</organism>
<dbReference type="Proteomes" id="UP000007319">
    <property type="component" value="Plasmid AZOBR_p1"/>
</dbReference>
<dbReference type="AlphaFoldDB" id="A0A9P1JVZ3"/>
<feature type="region of interest" description="Disordered" evidence="1">
    <location>
        <begin position="284"/>
        <end position="344"/>
    </location>
</feature>
<geneLocation type="plasmid" evidence="3 4">
    <name>AZOBR_p1</name>
</geneLocation>
<evidence type="ECO:0000313" key="4">
    <source>
        <dbReference type="Proteomes" id="UP000007319"/>
    </source>
</evidence>
<keyword evidence="2" id="KW-0732">Signal</keyword>
<accession>A0A9P1JVZ3</accession>
<keyword evidence="3" id="KW-0614">Plasmid</keyword>
<name>A0A9P1JVZ3_9PROT</name>
<feature type="compositionally biased region" description="Polar residues" evidence="1">
    <location>
        <begin position="329"/>
        <end position="338"/>
    </location>
</feature>
<evidence type="ECO:0008006" key="5">
    <source>
        <dbReference type="Google" id="ProtNLM"/>
    </source>
</evidence>
<feature type="signal peptide" evidence="2">
    <location>
        <begin position="1"/>
        <end position="22"/>
    </location>
</feature>
<evidence type="ECO:0000256" key="1">
    <source>
        <dbReference type="SAM" id="MobiDB-lite"/>
    </source>
</evidence>
<dbReference type="KEGG" id="abs:AZOBR_p1130040"/>
<gene>
    <name evidence="3" type="ORF">AZOBR_p1130040</name>
</gene>